<name>A0A0F9IBS6_9ZZZZ</name>
<dbReference type="GO" id="GO:0008483">
    <property type="term" value="F:transaminase activity"/>
    <property type="evidence" value="ECO:0007669"/>
    <property type="project" value="InterPro"/>
</dbReference>
<organism evidence="3">
    <name type="scientific">marine sediment metagenome</name>
    <dbReference type="NCBI Taxonomy" id="412755"/>
    <lineage>
        <taxon>unclassified sequences</taxon>
        <taxon>metagenomes</taxon>
        <taxon>ecological metagenomes</taxon>
    </lineage>
</organism>
<dbReference type="InterPro" id="IPR049704">
    <property type="entry name" value="Aminotrans_3_PPA_site"/>
</dbReference>
<comment type="cofactor">
    <cofactor evidence="1">
        <name>pyridoxal 5'-phosphate</name>
        <dbReference type="ChEBI" id="CHEBI:597326"/>
    </cofactor>
</comment>
<sequence length="423" mass="45811">ILIAHDIRYVTPFPIFVERAEGSHKWDVDRNEVIDYVMGHGALFLGHGHPAIVEAVSQQMPKGSHYGANHEMELRWGQLILQCVPSAEKVRFTSSGTESIMLAMRLARAYTGRDKIFKFDFHFHGWHDGVVGARFTEDYAPRSTGVPPAILSNTMSIPQNDLRLLEETLATNDVAAVILEPTGASWGTLPLADGFLAGLRQATERHQVLLIFDEVITGFRVSPGGAQQRFGILPDLTCLAKILGGGLPGGAVAGKEEILNVMEFRDDPSWNTTRRVGHPGTFNANPVSAAAGCAMLSLAADGSLQAHADVLNEQLIRGMNQVLEQRRVPGCVYGFSSYFHIILGQDCPRPKDGVEWPEMAGSAPPAVKRGVALALKRGMLNHGVDLMGLSGGFVSGVHSEEDVERTLAAFEAVVTEMQAEGLT</sequence>
<evidence type="ECO:0000313" key="3">
    <source>
        <dbReference type="EMBL" id="KKM17189.1"/>
    </source>
</evidence>
<dbReference type="InterPro" id="IPR015422">
    <property type="entry name" value="PyrdxlP-dep_Trfase_small"/>
</dbReference>
<protein>
    <recommendedName>
        <fullName evidence="4">Glutamate-1-semialdehyde 2,1-aminomutase</fullName>
    </recommendedName>
</protein>
<evidence type="ECO:0000256" key="1">
    <source>
        <dbReference type="ARBA" id="ARBA00001933"/>
    </source>
</evidence>
<dbReference type="Gene3D" id="3.40.640.10">
    <property type="entry name" value="Type I PLP-dependent aspartate aminotransferase-like (Major domain)"/>
    <property type="match status" value="1"/>
</dbReference>
<dbReference type="Gene3D" id="3.90.1150.10">
    <property type="entry name" value="Aspartate Aminotransferase, domain 1"/>
    <property type="match status" value="1"/>
</dbReference>
<dbReference type="CDD" id="cd00610">
    <property type="entry name" value="OAT_like"/>
    <property type="match status" value="1"/>
</dbReference>
<evidence type="ECO:0008006" key="4">
    <source>
        <dbReference type="Google" id="ProtNLM"/>
    </source>
</evidence>
<accession>A0A0F9IBS6</accession>
<proteinExistence type="predicted"/>
<keyword evidence="2" id="KW-0663">Pyridoxal phosphate</keyword>
<dbReference type="SUPFAM" id="SSF53383">
    <property type="entry name" value="PLP-dependent transferases"/>
    <property type="match status" value="1"/>
</dbReference>
<feature type="non-terminal residue" evidence="3">
    <location>
        <position position="1"/>
    </location>
</feature>
<dbReference type="PANTHER" id="PTHR43713:SF3">
    <property type="entry name" value="GLUTAMATE-1-SEMIALDEHYDE 2,1-AMINOMUTASE 1, CHLOROPLASTIC-RELATED"/>
    <property type="match status" value="1"/>
</dbReference>
<dbReference type="InterPro" id="IPR015424">
    <property type="entry name" value="PyrdxlP-dep_Trfase"/>
</dbReference>
<reference evidence="3" key="1">
    <citation type="journal article" date="2015" name="Nature">
        <title>Complex archaea that bridge the gap between prokaryotes and eukaryotes.</title>
        <authorList>
            <person name="Spang A."/>
            <person name="Saw J.H."/>
            <person name="Jorgensen S.L."/>
            <person name="Zaremba-Niedzwiedzka K."/>
            <person name="Martijn J."/>
            <person name="Lind A.E."/>
            <person name="van Eijk R."/>
            <person name="Schleper C."/>
            <person name="Guy L."/>
            <person name="Ettema T.J."/>
        </authorList>
    </citation>
    <scope>NUCLEOTIDE SEQUENCE</scope>
</reference>
<evidence type="ECO:0000256" key="2">
    <source>
        <dbReference type="ARBA" id="ARBA00022898"/>
    </source>
</evidence>
<dbReference type="PANTHER" id="PTHR43713">
    <property type="entry name" value="GLUTAMATE-1-SEMIALDEHYDE 2,1-AMINOMUTASE"/>
    <property type="match status" value="1"/>
</dbReference>
<dbReference type="GO" id="GO:0030170">
    <property type="term" value="F:pyridoxal phosphate binding"/>
    <property type="evidence" value="ECO:0007669"/>
    <property type="project" value="InterPro"/>
</dbReference>
<dbReference type="InterPro" id="IPR005814">
    <property type="entry name" value="Aminotrans_3"/>
</dbReference>
<gene>
    <name evidence="3" type="ORF">LCGC14_1678240</name>
</gene>
<dbReference type="PROSITE" id="PS00600">
    <property type="entry name" value="AA_TRANSFER_CLASS_3"/>
    <property type="match status" value="1"/>
</dbReference>
<dbReference type="EMBL" id="LAZR01014508">
    <property type="protein sequence ID" value="KKM17189.1"/>
    <property type="molecule type" value="Genomic_DNA"/>
</dbReference>
<dbReference type="InterPro" id="IPR015421">
    <property type="entry name" value="PyrdxlP-dep_Trfase_major"/>
</dbReference>
<dbReference type="AlphaFoldDB" id="A0A0F9IBS6"/>
<dbReference type="Pfam" id="PF00202">
    <property type="entry name" value="Aminotran_3"/>
    <property type="match status" value="1"/>
</dbReference>
<comment type="caution">
    <text evidence="3">The sequence shown here is derived from an EMBL/GenBank/DDBJ whole genome shotgun (WGS) entry which is preliminary data.</text>
</comment>